<dbReference type="InterPro" id="IPR012338">
    <property type="entry name" value="Beta-lactam/transpept-like"/>
</dbReference>
<gene>
    <name evidence="5" type="ORF">OT_ostta08g03470</name>
</gene>
<dbReference type="InterPro" id="IPR001466">
    <property type="entry name" value="Beta-lactam-related"/>
</dbReference>
<dbReference type="Pfam" id="PF00144">
    <property type="entry name" value="Beta-lactamase"/>
    <property type="match status" value="1"/>
</dbReference>
<feature type="region of interest" description="Disordered" evidence="2">
    <location>
        <begin position="922"/>
        <end position="947"/>
    </location>
</feature>
<evidence type="ECO:0000256" key="3">
    <source>
        <dbReference type="SAM" id="SignalP"/>
    </source>
</evidence>
<dbReference type="Gene3D" id="3.40.710.10">
    <property type="entry name" value="DD-peptidase/beta-lactamase superfamily"/>
    <property type="match status" value="1"/>
</dbReference>
<protein>
    <submittedName>
        <fullName evidence="5">Beta-lactamase-related</fullName>
    </submittedName>
</protein>
<feature type="region of interest" description="Disordered" evidence="2">
    <location>
        <begin position="964"/>
        <end position="1008"/>
    </location>
</feature>
<feature type="compositionally biased region" description="Low complexity" evidence="2">
    <location>
        <begin position="984"/>
        <end position="996"/>
    </location>
</feature>
<feature type="compositionally biased region" description="Acidic residues" evidence="2">
    <location>
        <begin position="998"/>
        <end position="1008"/>
    </location>
</feature>
<feature type="chain" id="PRO_5001861396" evidence="3">
    <location>
        <begin position="34"/>
        <end position="1008"/>
    </location>
</feature>
<feature type="coiled-coil region" evidence="1">
    <location>
        <begin position="544"/>
        <end position="571"/>
    </location>
</feature>
<feature type="region of interest" description="Disordered" evidence="2">
    <location>
        <begin position="483"/>
        <end position="514"/>
    </location>
</feature>
<dbReference type="KEGG" id="ota:OT_ostta08g03470"/>
<reference evidence="6" key="1">
    <citation type="journal article" date="2006" name="Proc. Natl. Acad. Sci. U.S.A.">
        <title>Genome analysis of the smallest free-living eukaryote Ostreococcus tauri unveils many unique features.</title>
        <authorList>
            <person name="Derelle E."/>
            <person name="Ferraz C."/>
            <person name="Rombauts S."/>
            <person name="Rouze P."/>
            <person name="Worden A.Z."/>
            <person name="Robbens S."/>
            <person name="Partensky F."/>
            <person name="Degroeve S."/>
            <person name="Echeynie S."/>
            <person name="Cooke R."/>
            <person name="Saeys Y."/>
            <person name="Wuyts J."/>
            <person name="Jabbari K."/>
            <person name="Bowler C."/>
            <person name="Panaud O."/>
            <person name="Piegu B."/>
            <person name="Ball S.G."/>
            <person name="Ral J.-P."/>
            <person name="Bouget F.-Y."/>
            <person name="Piganeau G."/>
            <person name="De Baets B."/>
            <person name="Picard A."/>
            <person name="Delseny M."/>
            <person name="Demaille J."/>
            <person name="Van de Peer Y."/>
            <person name="Moreau H."/>
        </authorList>
    </citation>
    <scope>NUCLEOTIDE SEQUENCE [LARGE SCALE GENOMIC DNA]</scope>
    <source>
        <strain evidence="6">OTTH 0595 / CCAP 157/2 / RCC745</strain>
    </source>
</reference>
<evidence type="ECO:0000313" key="6">
    <source>
        <dbReference type="Proteomes" id="UP000009170"/>
    </source>
</evidence>
<dbReference type="InParanoid" id="A0A090N4X7"/>
<feature type="compositionally biased region" description="Low complexity" evidence="2">
    <location>
        <begin position="935"/>
        <end position="947"/>
    </location>
</feature>
<dbReference type="EMBL" id="CAID01000008">
    <property type="protein sequence ID" value="CEG01576.1"/>
    <property type="molecule type" value="Genomic_DNA"/>
</dbReference>
<evidence type="ECO:0000256" key="2">
    <source>
        <dbReference type="SAM" id="MobiDB-lite"/>
    </source>
</evidence>
<name>A0A090N4X7_OSTTA</name>
<keyword evidence="6" id="KW-1185">Reference proteome</keyword>
<evidence type="ECO:0000313" key="5">
    <source>
        <dbReference type="EMBL" id="CEG01576.1"/>
    </source>
</evidence>
<dbReference type="GeneID" id="9837362"/>
<dbReference type="OrthoDB" id="435297at2759"/>
<keyword evidence="3" id="KW-0732">Signal</keyword>
<feature type="domain" description="Beta-lactamase-related" evidence="4">
    <location>
        <begin position="78"/>
        <end position="356"/>
    </location>
</feature>
<reference evidence="5 6" key="2">
    <citation type="journal article" date="2014" name="BMC Genomics">
        <title>An improved genome of the model marine alga Ostreococcus tauri unfolds by assessing Illumina de novo assemblies.</title>
        <authorList>
            <person name="Blanc-Mathieu R."/>
            <person name="Verhelst B."/>
            <person name="Derelle E."/>
            <person name="Rombauts S."/>
            <person name="Bouget F.Y."/>
            <person name="Carre I."/>
            <person name="Chateau A."/>
            <person name="Eyre-Walker A."/>
            <person name="Grimsley N."/>
            <person name="Moreau H."/>
            <person name="Piegu B."/>
            <person name="Rivals E."/>
            <person name="Schackwitz W."/>
            <person name="Van de Peer Y."/>
            <person name="Piganeau G."/>
        </authorList>
    </citation>
    <scope>NUCLEOTIDE SEQUENCE [LARGE SCALE GENOMIC DNA]</scope>
    <source>
        <strain evidence="6">OTTH 0595 / CCAP 157/2 / RCC745</strain>
    </source>
</reference>
<accession>A0A090N4X7</accession>
<evidence type="ECO:0000256" key="1">
    <source>
        <dbReference type="SAM" id="Coils"/>
    </source>
</evidence>
<sequence>MTPARARARRRAKATGYARLAFALALASSGASAATPSSAGRPGARPWIVERAELHGLSANALEEASSNVETIVSRDCFVVARDGVVVHESYYGGADANTQTNADGVGTLALVAATGVAAQQGLLELDAPLSKYNVRSAEEAFGGRVDGVTVRQLLAQTHGGGSREPGSAFERDDLRTGPFLDIIGDIIETGSGMKLAEWARVNLAEKLGAPHMFESSSRADGADGASLWRDLRMTCRDAAKLGQLFINQGKWMSVDGSVRHMFDPSFAVEALSVSYPKLNQAHGFMTWLHVPVTPTGTQCCAPRTVKNSCGSSAEAISGPILGKDAPHAPVAVSMGDEGSMIFMLPETNTVVVTLGRTTPGSPACPAAPSDVVDTGGNGRRDDAYLLRTMWSAMGGALKPLELDAPSRKAVSQKEAALEHDWQRWKEKKSSKKSKGNEVAKTGSSQSASSSILDAVREAVAQVMGSAAAKDDGVVHDGHATYEVPDPDRLGEMSPTTFRAPVPKPFTPGEEAEEEYKRRQIEYARDMQEREYKKFESSVQADYREALTKTREKYQKDMRAAQKEKNAAVRAQKEDLAASVYLEAVNKIEHTGTQALQQLDLWRKATLPPLIDGEDATSSNITASRSHKVKGSDLGAVESRKIHDYNDIALAMDGVSAKLKRLAKGDSRSSRGSYAALGDAQDKPSKSIRGSCVCGCPNTKASQATCFDIDASALGSEEAAANACASMHSRAGLGCPHTGIVQQCGEIIGKHGSSSDDLECRQVRRCPRTKEDASKTAFLAAVFDCRPTKFAHCAFVASPCAHSNIVIKPVASRALEADKEASTLAQPQYPRRAAHRFPEHEHTHLNSGNAMQRWFQNSSAEVSVGLVMAILSLALITIARNFPSAVTGGERFGAAPSKPRQRKVSAPERVPLLGTHQKCEPSKAVPAVGKHHRSTPSISSMSSDAPSPVMNVAEAADVVQRFPRPIKVFQPQGDELTRRDPRRTAAPKPAVRVPVVEQSEDDNDSTES</sequence>
<evidence type="ECO:0000259" key="4">
    <source>
        <dbReference type="Pfam" id="PF00144"/>
    </source>
</evidence>
<dbReference type="Proteomes" id="UP000009170">
    <property type="component" value="Unassembled WGS sequence"/>
</dbReference>
<keyword evidence="1" id="KW-0175">Coiled coil</keyword>
<comment type="caution">
    <text evidence="5">The sequence shown here is derived from an EMBL/GenBank/DDBJ whole genome shotgun (WGS) entry which is preliminary data.</text>
</comment>
<feature type="signal peptide" evidence="3">
    <location>
        <begin position="1"/>
        <end position="33"/>
    </location>
</feature>
<proteinExistence type="predicted"/>
<organism evidence="5 6">
    <name type="scientific">Ostreococcus tauri</name>
    <name type="common">Marine green alga</name>
    <dbReference type="NCBI Taxonomy" id="70448"/>
    <lineage>
        <taxon>Eukaryota</taxon>
        <taxon>Viridiplantae</taxon>
        <taxon>Chlorophyta</taxon>
        <taxon>Mamiellophyceae</taxon>
        <taxon>Mamiellales</taxon>
        <taxon>Bathycoccaceae</taxon>
        <taxon>Ostreococcus</taxon>
    </lineage>
</organism>
<dbReference type="RefSeq" id="XP_022841042.1">
    <property type="nucleotide sequence ID" value="XM_022983646.1"/>
</dbReference>
<feature type="region of interest" description="Disordered" evidence="2">
    <location>
        <begin position="419"/>
        <end position="450"/>
    </location>
</feature>
<dbReference type="AlphaFoldDB" id="A0A090N4X7"/>
<dbReference type="SUPFAM" id="SSF56601">
    <property type="entry name" value="beta-lactamase/transpeptidase-like"/>
    <property type="match status" value="1"/>
</dbReference>